<accession>D1QPB4</accession>
<dbReference type="AlphaFoldDB" id="D1QPB4"/>
<evidence type="ECO:0000313" key="2">
    <source>
        <dbReference type="Proteomes" id="UP000004079"/>
    </source>
</evidence>
<gene>
    <name evidence="1" type="ORF">HMPREF0971_00805</name>
</gene>
<proteinExistence type="predicted"/>
<name>D1QPB4_9BACT</name>
<reference evidence="1 2" key="1">
    <citation type="submission" date="2009-11" db="EMBL/GenBank/DDBJ databases">
        <authorList>
            <person name="Weinstock G."/>
            <person name="Sodergren E."/>
            <person name="Clifton S."/>
            <person name="Fulton L."/>
            <person name="Fulton B."/>
            <person name="Courtney L."/>
            <person name="Fronick C."/>
            <person name="Harrison M."/>
            <person name="Strong C."/>
            <person name="Farmer C."/>
            <person name="Delahaunty K."/>
            <person name="Markovic C."/>
            <person name="Hall O."/>
            <person name="Minx P."/>
            <person name="Tomlinson C."/>
            <person name="Mitreva M."/>
            <person name="Nelson J."/>
            <person name="Hou S."/>
            <person name="Wollam A."/>
            <person name="Pepin K.H."/>
            <person name="Johnson M."/>
            <person name="Bhonagiri V."/>
            <person name="Nash W.E."/>
            <person name="Warren W."/>
            <person name="Chinwalla A."/>
            <person name="Mardis E.R."/>
            <person name="Wilson R.K."/>
        </authorList>
    </citation>
    <scope>NUCLEOTIDE SEQUENCE [LARGE SCALE GENOMIC DNA]</scope>
    <source>
        <strain evidence="1 2">F0302</strain>
    </source>
</reference>
<sequence length="91" mass="10636">MYFHGFRFRCTQVMFLICKHTEKCEKFLIKREFSYFRKELFPIVSQVKLWENADLLPCAENISRHIIGDNVPAIEVAFALKSIACAMAIAF</sequence>
<comment type="caution">
    <text evidence="1">The sequence shown here is derived from an EMBL/GenBank/DDBJ whole genome shotgun (WGS) entry which is preliminary data.</text>
</comment>
<organism evidence="1 2">
    <name type="scientific">Segatella oris F0302</name>
    <dbReference type="NCBI Taxonomy" id="649760"/>
    <lineage>
        <taxon>Bacteria</taxon>
        <taxon>Pseudomonadati</taxon>
        <taxon>Bacteroidota</taxon>
        <taxon>Bacteroidia</taxon>
        <taxon>Bacteroidales</taxon>
        <taxon>Prevotellaceae</taxon>
        <taxon>Segatella</taxon>
    </lineage>
</organism>
<dbReference type="EMBL" id="ACUZ02000010">
    <property type="protein sequence ID" value="EFB32790.1"/>
    <property type="molecule type" value="Genomic_DNA"/>
</dbReference>
<protein>
    <submittedName>
        <fullName evidence="1">Uncharacterized protein</fullName>
    </submittedName>
</protein>
<evidence type="ECO:0000313" key="1">
    <source>
        <dbReference type="EMBL" id="EFB32790.1"/>
    </source>
</evidence>
<dbReference type="Proteomes" id="UP000004079">
    <property type="component" value="Unassembled WGS sequence"/>
</dbReference>
<dbReference type="HOGENOM" id="CLU_2424487_0_0_10"/>